<keyword evidence="8" id="KW-0594">Phospholipid biosynthesis</keyword>
<evidence type="ECO:0000256" key="3">
    <source>
        <dbReference type="ARBA" id="ARBA00022723"/>
    </source>
</evidence>
<protein>
    <submittedName>
        <fullName evidence="10">Iron-containing alcohol dehydrogenase</fullName>
    </submittedName>
</protein>
<keyword evidence="2" id="KW-0444">Lipid biosynthesis</keyword>
<evidence type="ECO:0000313" key="11">
    <source>
        <dbReference type="Proteomes" id="UP000279673"/>
    </source>
</evidence>
<keyword evidence="1" id="KW-0963">Cytoplasm</keyword>
<reference evidence="10 11" key="1">
    <citation type="submission" date="2018-10" db="EMBL/GenBank/DDBJ databases">
        <title>Rhodobacter sp . BO-81.</title>
        <authorList>
            <person name="Im W.T."/>
        </authorList>
    </citation>
    <scope>NUCLEOTIDE SEQUENCE [LARGE SCALE GENOMIC DNA]</scope>
    <source>
        <strain evidence="10 11">BO-81</strain>
    </source>
</reference>
<name>A0A421BXB2_9RHOB</name>
<evidence type="ECO:0000256" key="4">
    <source>
        <dbReference type="ARBA" id="ARBA00022857"/>
    </source>
</evidence>
<evidence type="ECO:0000256" key="9">
    <source>
        <dbReference type="ARBA" id="ARBA00023264"/>
    </source>
</evidence>
<dbReference type="InterPro" id="IPR016205">
    <property type="entry name" value="Glycerol_DH"/>
</dbReference>
<dbReference type="AlphaFoldDB" id="A0A421BXB2"/>
<dbReference type="RefSeq" id="WP_121530347.1">
    <property type="nucleotide sequence ID" value="NZ_RCHI01000001.1"/>
</dbReference>
<evidence type="ECO:0000256" key="1">
    <source>
        <dbReference type="ARBA" id="ARBA00022490"/>
    </source>
</evidence>
<keyword evidence="4" id="KW-0521">NADP</keyword>
<dbReference type="PANTHER" id="PTHR43616:SF5">
    <property type="entry name" value="GLYCEROL DEHYDROGENASE 1"/>
    <property type="match status" value="1"/>
</dbReference>
<comment type="caution">
    <text evidence="10">The sequence shown here is derived from an EMBL/GenBank/DDBJ whole genome shotgun (WGS) entry which is preliminary data.</text>
</comment>
<dbReference type="Pfam" id="PF13685">
    <property type="entry name" value="Fe-ADH_2"/>
    <property type="match status" value="1"/>
</dbReference>
<dbReference type="InterPro" id="IPR032837">
    <property type="entry name" value="G1PDH"/>
</dbReference>
<keyword evidence="7" id="KW-0443">Lipid metabolism</keyword>
<dbReference type="GO" id="GO:0016614">
    <property type="term" value="F:oxidoreductase activity, acting on CH-OH group of donors"/>
    <property type="evidence" value="ECO:0007669"/>
    <property type="project" value="InterPro"/>
</dbReference>
<sequence>MSLPLTARESATGGWNALIEDVTTGRWQDPDTGAAVTVPFRCIEIGDGFAAGARDLVERVMRAGSYAVVCDADTAEAMGAEVARAMGAKARLVVLDHPHADEAQVRALSDETRDVEALIAVGSGTINDLCKYATFRDGRAYSVFGTAPSMNGYTSSTASITLDSGLKTTQKAHAARGVFIDIGVSAAAPQYLIGAGLGDSLCRPTAQVDWYFSHVMLGTRYATAPYLLQEEDEAAVLARSAGLGARDHDAIGSLQRLLTLGGLGIAVVGMSHPGSMGEHQISHWIDSFAGARHPGTVHGQQVGVASVTMARLQARILAMEEAPRLRPWQPDEAAIRARYPAAAVEDCLTASRAKAMTADQAEAFNAKLAAIWPELRATLGAMMLPPDEMAAHLRAAGGGATPAEIGLDRDLYIEALRHCREMRDRYSLLDLAEDIGILDDFIEEEV</sequence>
<dbReference type="SUPFAM" id="SSF56796">
    <property type="entry name" value="Dehydroquinate synthase-like"/>
    <property type="match status" value="1"/>
</dbReference>
<keyword evidence="3" id="KW-0479">Metal-binding</keyword>
<keyword evidence="6" id="KW-0520">NAD</keyword>
<dbReference type="Gene3D" id="3.40.50.1970">
    <property type="match status" value="1"/>
</dbReference>
<dbReference type="Proteomes" id="UP000279673">
    <property type="component" value="Unassembled WGS sequence"/>
</dbReference>
<keyword evidence="9" id="KW-1208">Phospholipid metabolism</keyword>
<evidence type="ECO:0000256" key="7">
    <source>
        <dbReference type="ARBA" id="ARBA00023098"/>
    </source>
</evidence>
<dbReference type="Gene3D" id="1.20.1090.10">
    <property type="entry name" value="Dehydroquinate synthase-like - alpha domain"/>
    <property type="match status" value="1"/>
</dbReference>
<accession>A0A421BXB2</accession>
<organism evidence="10 11">
    <name type="scientific">Paenirhodobacter hankyongi</name>
    <dbReference type="NCBI Taxonomy" id="2294033"/>
    <lineage>
        <taxon>Bacteria</taxon>
        <taxon>Pseudomonadati</taxon>
        <taxon>Pseudomonadota</taxon>
        <taxon>Alphaproteobacteria</taxon>
        <taxon>Rhodobacterales</taxon>
        <taxon>Rhodobacter group</taxon>
        <taxon>Paenirhodobacter</taxon>
    </lineage>
</organism>
<keyword evidence="11" id="KW-1185">Reference proteome</keyword>
<gene>
    <name evidence="10" type="ORF">DYS74_01285</name>
</gene>
<dbReference type="CDD" id="cd08175">
    <property type="entry name" value="G1PDH"/>
    <property type="match status" value="1"/>
</dbReference>
<evidence type="ECO:0000313" key="10">
    <source>
        <dbReference type="EMBL" id="RLL72983.1"/>
    </source>
</evidence>
<evidence type="ECO:0000256" key="6">
    <source>
        <dbReference type="ARBA" id="ARBA00023027"/>
    </source>
</evidence>
<evidence type="ECO:0000256" key="2">
    <source>
        <dbReference type="ARBA" id="ARBA00022516"/>
    </source>
</evidence>
<evidence type="ECO:0000256" key="5">
    <source>
        <dbReference type="ARBA" id="ARBA00023002"/>
    </source>
</evidence>
<dbReference type="GO" id="GO:0008654">
    <property type="term" value="P:phospholipid biosynthetic process"/>
    <property type="evidence" value="ECO:0007669"/>
    <property type="project" value="UniProtKB-KW"/>
</dbReference>
<dbReference type="PANTHER" id="PTHR43616">
    <property type="entry name" value="GLYCEROL DEHYDROGENASE"/>
    <property type="match status" value="1"/>
</dbReference>
<proteinExistence type="predicted"/>
<keyword evidence="5" id="KW-0560">Oxidoreductase</keyword>
<dbReference type="EMBL" id="RCHI01000001">
    <property type="protein sequence ID" value="RLL72983.1"/>
    <property type="molecule type" value="Genomic_DNA"/>
</dbReference>
<dbReference type="GO" id="GO:0046872">
    <property type="term" value="F:metal ion binding"/>
    <property type="evidence" value="ECO:0007669"/>
    <property type="project" value="UniProtKB-KW"/>
</dbReference>
<evidence type="ECO:0000256" key="8">
    <source>
        <dbReference type="ARBA" id="ARBA00023209"/>
    </source>
</evidence>